<dbReference type="KEGG" id="php:PhaeoP97_00251"/>
<dbReference type="EMBL" id="CP016364">
    <property type="protein sequence ID" value="APG45703.1"/>
    <property type="molecule type" value="Genomic_DNA"/>
</dbReference>
<sequence length="102" mass="10661">MPFAKTTLDGVNTPEIIAAPAGKLLNLNVSAVNTSQDRALVKFYIHAANVAPTDADIFDMATLDKGALLERSGVILPENMAVSAFSDTAAINAFAWGLEALA</sequence>
<proteinExistence type="predicted"/>
<dbReference type="GeneID" id="31848730"/>
<evidence type="ECO:0000313" key="1">
    <source>
        <dbReference type="EMBL" id="APG45703.1"/>
    </source>
</evidence>
<accession>A0A1L3I0R3</accession>
<protein>
    <submittedName>
        <fullName evidence="1">Uncharacterized protein</fullName>
    </submittedName>
</protein>
<dbReference type="STRING" id="1844006.PhaeoP97_00251"/>
<keyword evidence="2" id="KW-1185">Reference proteome</keyword>
<gene>
    <name evidence="1" type="ORF">PhaeoP97_00251</name>
</gene>
<dbReference type="AlphaFoldDB" id="A0A1L3I0R3"/>
<reference evidence="2" key="1">
    <citation type="submission" date="2016-07" db="EMBL/GenBank/DDBJ databases">
        <title>Phaeobacter portensis sp. nov., a tropodithietic acid producing bacterium isolated from a German harbor.</title>
        <authorList>
            <person name="Freese H.M."/>
            <person name="Bunk B."/>
            <person name="Breider S."/>
            <person name="Brinkhoff T."/>
        </authorList>
    </citation>
    <scope>NUCLEOTIDE SEQUENCE [LARGE SCALE GENOMIC DNA]</scope>
    <source>
        <strain evidence="2">P97</strain>
    </source>
</reference>
<dbReference type="OrthoDB" id="9867522at2"/>
<name>A0A1L3I0R3_9RHOB</name>
<organism evidence="1 2">
    <name type="scientific">Phaeobacter porticola</name>
    <dbReference type="NCBI Taxonomy" id="1844006"/>
    <lineage>
        <taxon>Bacteria</taxon>
        <taxon>Pseudomonadati</taxon>
        <taxon>Pseudomonadota</taxon>
        <taxon>Alphaproteobacteria</taxon>
        <taxon>Rhodobacterales</taxon>
        <taxon>Roseobacteraceae</taxon>
        <taxon>Phaeobacter</taxon>
    </lineage>
</organism>
<evidence type="ECO:0000313" key="2">
    <source>
        <dbReference type="Proteomes" id="UP000183859"/>
    </source>
</evidence>
<dbReference type="Proteomes" id="UP000183859">
    <property type="component" value="Chromosome"/>
</dbReference>
<dbReference type="RefSeq" id="WP_024099690.1">
    <property type="nucleotide sequence ID" value="NZ_CP016364.1"/>
</dbReference>